<keyword evidence="2" id="KW-1185">Reference proteome</keyword>
<name>A0A9J6H3G5_HAELO</name>
<sequence>MSNQESTFSHCTENKERLLIFHIVKDGASWMKYSFVKADMGTMFHFMKNPKTTLGRDLFVPATADSKRAVIEYLDGVQA</sequence>
<evidence type="ECO:0000313" key="1">
    <source>
        <dbReference type="EMBL" id="KAH9382277.1"/>
    </source>
</evidence>
<accession>A0A9J6H3G5</accession>
<dbReference type="Proteomes" id="UP000821853">
    <property type="component" value="Chromosome 9"/>
</dbReference>
<comment type="caution">
    <text evidence="1">The sequence shown here is derived from an EMBL/GenBank/DDBJ whole genome shotgun (WGS) entry which is preliminary data.</text>
</comment>
<protein>
    <submittedName>
        <fullName evidence="1">Uncharacterized protein</fullName>
    </submittedName>
</protein>
<reference evidence="1 2" key="1">
    <citation type="journal article" date="2020" name="Cell">
        <title>Large-Scale Comparative Analyses of Tick Genomes Elucidate Their Genetic Diversity and Vector Capacities.</title>
        <authorList>
            <consortium name="Tick Genome and Microbiome Consortium (TIGMIC)"/>
            <person name="Jia N."/>
            <person name="Wang J."/>
            <person name="Shi W."/>
            <person name="Du L."/>
            <person name="Sun Y."/>
            <person name="Zhan W."/>
            <person name="Jiang J.F."/>
            <person name="Wang Q."/>
            <person name="Zhang B."/>
            <person name="Ji P."/>
            <person name="Bell-Sakyi L."/>
            <person name="Cui X.M."/>
            <person name="Yuan T.T."/>
            <person name="Jiang B.G."/>
            <person name="Yang W.F."/>
            <person name="Lam T.T."/>
            <person name="Chang Q.C."/>
            <person name="Ding S.J."/>
            <person name="Wang X.J."/>
            <person name="Zhu J.G."/>
            <person name="Ruan X.D."/>
            <person name="Zhao L."/>
            <person name="Wei J.T."/>
            <person name="Ye R.Z."/>
            <person name="Que T.C."/>
            <person name="Du C.H."/>
            <person name="Zhou Y.H."/>
            <person name="Cheng J.X."/>
            <person name="Dai P.F."/>
            <person name="Guo W.B."/>
            <person name="Han X.H."/>
            <person name="Huang E.J."/>
            <person name="Li L.F."/>
            <person name="Wei W."/>
            <person name="Gao Y.C."/>
            <person name="Liu J.Z."/>
            <person name="Shao H.Z."/>
            <person name="Wang X."/>
            <person name="Wang C.C."/>
            <person name="Yang T.C."/>
            <person name="Huo Q.B."/>
            <person name="Li W."/>
            <person name="Chen H.Y."/>
            <person name="Chen S.E."/>
            <person name="Zhou L.G."/>
            <person name="Ni X.B."/>
            <person name="Tian J.H."/>
            <person name="Sheng Y."/>
            <person name="Liu T."/>
            <person name="Pan Y.S."/>
            <person name="Xia L.Y."/>
            <person name="Li J."/>
            <person name="Zhao F."/>
            <person name="Cao W.C."/>
        </authorList>
    </citation>
    <scope>NUCLEOTIDE SEQUENCE [LARGE SCALE GENOMIC DNA]</scope>
    <source>
        <strain evidence="1">HaeL-2018</strain>
    </source>
</reference>
<organism evidence="1 2">
    <name type="scientific">Haemaphysalis longicornis</name>
    <name type="common">Bush tick</name>
    <dbReference type="NCBI Taxonomy" id="44386"/>
    <lineage>
        <taxon>Eukaryota</taxon>
        <taxon>Metazoa</taxon>
        <taxon>Ecdysozoa</taxon>
        <taxon>Arthropoda</taxon>
        <taxon>Chelicerata</taxon>
        <taxon>Arachnida</taxon>
        <taxon>Acari</taxon>
        <taxon>Parasitiformes</taxon>
        <taxon>Ixodida</taxon>
        <taxon>Ixodoidea</taxon>
        <taxon>Ixodidae</taxon>
        <taxon>Haemaphysalinae</taxon>
        <taxon>Haemaphysalis</taxon>
    </lineage>
</organism>
<dbReference type="AlphaFoldDB" id="A0A9J6H3G5"/>
<evidence type="ECO:0000313" key="2">
    <source>
        <dbReference type="Proteomes" id="UP000821853"/>
    </source>
</evidence>
<gene>
    <name evidence="1" type="ORF">HPB48_013540</name>
</gene>
<dbReference type="EMBL" id="JABSTR010000011">
    <property type="protein sequence ID" value="KAH9382277.1"/>
    <property type="molecule type" value="Genomic_DNA"/>
</dbReference>
<proteinExistence type="predicted"/>
<dbReference type="VEuPathDB" id="VectorBase:HLOH_064891"/>